<proteinExistence type="predicted"/>
<dbReference type="Pfam" id="PF04233">
    <property type="entry name" value="Phage_Mu_F"/>
    <property type="match status" value="1"/>
</dbReference>
<dbReference type="EMBL" id="CP042383">
    <property type="protein sequence ID" value="QEA41221.1"/>
    <property type="molecule type" value="Genomic_DNA"/>
</dbReference>
<gene>
    <name evidence="2" type="ORF">FGL85_01050</name>
</gene>
<reference evidence="2 3" key="1">
    <citation type="submission" date="2019-06" db="EMBL/GenBank/DDBJ databases">
        <title>Genome analyses of bacteria isolated from kimchi.</title>
        <authorList>
            <person name="Lee S."/>
            <person name="Ahn S."/>
            <person name="Roh S."/>
        </authorList>
    </citation>
    <scope>NUCLEOTIDE SEQUENCE [LARGE SCALE GENOMIC DNA]</scope>
    <source>
        <strain evidence="2 3">CBA3630</strain>
    </source>
</reference>
<accession>A0A5B8SXN8</accession>
<dbReference type="InterPro" id="IPR006528">
    <property type="entry name" value="Phage_head_morphogenesis_dom"/>
</dbReference>
<sequence length="318" mass="36432">MADNYWEKRTKAIMDLLDVKDTELTNAVLKEYQAASDDISRKIDDFYEKYADKNTISYDEARKRVRAVDLDDYVKRANAYRVSNKDNPELLKRLNAQYMTSKISRLELLKLEIDFRILQASNAQSETFTAYLAKESAYIYSALSVGNAIKTLNEREIESILQMEWSGASYSQRIWRDNDVLANKLKDELVKAAINGTNPRVTTKKLRDTFGGTKPNTERLVRTESTYVANASTAKRYDNIGVKEYEFVAVLDRRTSSICRDMNGQTFPLSEFMPGTNAPAMHPNCRSTIVPAASDLTKYNKYLDSETVDDLPDMDWDF</sequence>
<dbReference type="KEGG" id="lpse:FGL85_01050"/>
<organism evidence="2 3">
    <name type="scientific">Leuconostoc pseudomesenteroides</name>
    <dbReference type="NCBI Taxonomy" id="33968"/>
    <lineage>
        <taxon>Bacteria</taxon>
        <taxon>Bacillati</taxon>
        <taxon>Bacillota</taxon>
        <taxon>Bacilli</taxon>
        <taxon>Lactobacillales</taxon>
        <taxon>Lactobacillaceae</taxon>
        <taxon>Leuconostoc</taxon>
    </lineage>
</organism>
<feature type="domain" description="Phage head morphogenesis" evidence="1">
    <location>
        <begin position="183"/>
        <end position="289"/>
    </location>
</feature>
<evidence type="ECO:0000259" key="1">
    <source>
        <dbReference type="Pfam" id="PF04233"/>
    </source>
</evidence>
<dbReference type="AlphaFoldDB" id="A0A5B8SXN8"/>
<dbReference type="NCBIfam" id="TIGR01641">
    <property type="entry name" value="phageSPP1_gp7"/>
    <property type="match status" value="1"/>
</dbReference>
<protein>
    <recommendedName>
        <fullName evidence="1">Phage head morphogenesis domain-containing protein</fullName>
    </recommendedName>
</protein>
<evidence type="ECO:0000313" key="2">
    <source>
        <dbReference type="EMBL" id="QEA41221.1"/>
    </source>
</evidence>
<dbReference type="Proteomes" id="UP000321296">
    <property type="component" value="Chromosome"/>
</dbReference>
<dbReference type="RefSeq" id="WP_147651077.1">
    <property type="nucleotide sequence ID" value="NZ_CP042383.1"/>
</dbReference>
<name>A0A5B8SXN8_LEUPS</name>
<evidence type="ECO:0000313" key="3">
    <source>
        <dbReference type="Proteomes" id="UP000321296"/>
    </source>
</evidence>